<feature type="domain" description="HTH araC/xylS-type" evidence="4">
    <location>
        <begin position="210"/>
        <end position="310"/>
    </location>
</feature>
<dbReference type="InterPro" id="IPR020449">
    <property type="entry name" value="Tscrpt_reg_AraC-type_HTH"/>
</dbReference>
<dbReference type="SUPFAM" id="SSF46689">
    <property type="entry name" value="Homeodomain-like"/>
    <property type="match status" value="1"/>
</dbReference>
<evidence type="ECO:0000259" key="4">
    <source>
        <dbReference type="PROSITE" id="PS01124"/>
    </source>
</evidence>
<sequence length="352" mass="38772">MARFATADLPRGDRFAAWQQTVAPLFAVRPLKHRPPGGFSAALTAYHFGAFLLCHSRADAARYLRSDSRRQIDDLDHYLLHLPLQQGGAFGAGAARRLRPMDVGIWDMALPAGFLAGAGEAISLVVPRTTLAPLLKDPNRQHGRVLRRETPLGAILAQHMVAIYLEASRFRLAEASALATAAISLIAICLGFAPDATLLVPSPARENLARRIRQYIEQNLHRETLTPDTIVSELFVSRSQLYRQFERLGGVQHYVRQRRLRQCLLALCNPLYAGQRIADIAYERGFSDEAHFSRLFRAAFGMSPRAARKAAAQGDDAVLAALVPKPGPAQAQRPTLADPAPFAHWIRELAIA</sequence>
<evidence type="ECO:0000256" key="3">
    <source>
        <dbReference type="ARBA" id="ARBA00023163"/>
    </source>
</evidence>
<dbReference type="InterPro" id="IPR050959">
    <property type="entry name" value="MarA-like"/>
</dbReference>
<dbReference type="SMART" id="SM00342">
    <property type="entry name" value="HTH_ARAC"/>
    <property type="match status" value="1"/>
</dbReference>
<reference evidence="6" key="1">
    <citation type="journal article" date="2019" name="Int. J. Syst. Evol. Microbiol.">
        <title>The Global Catalogue of Microorganisms (GCM) 10K type strain sequencing project: providing services to taxonomists for standard genome sequencing and annotation.</title>
        <authorList>
            <consortium name="The Broad Institute Genomics Platform"/>
            <consortium name="The Broad Institute Genome Sequencing Center for Infectious Disease"/>
            <person name="Wu L."/>
            <person name="Ma J."/>
        </authorList>
    </citation>
    <scope>NUCLEOTIDE SEQUENCE [LARGE SCALE GENOMIC DNA]</scope>
    <source>
        <strain evidence="6">KCTC 42182</strain>
    </source>
</reference>
<dbReference type="Pfam" id="PF12833">
    <property type="entry name" value="HTH_18"/>
    <property type="match status" value="1"/>
</dbReference>
<accession>A0ABV7VDA3</accession>
<dbReference type="Proteomes" id="UP001595711">
    <property type="component" value="Unassembled WGS sequence"/>
</dbReference>
<name>A0ABV7VDA3_9PROT</name>
<dbReference type="PANTHER" id="PTHR47504">
    <property type="entry name" value="RIGHT ORIGIN-BINDING PROTEIN"/>
    <property type="match status" value="1"/>
</dbReference>
<dbReference type="InterPro" id="IPR018060">
    <property type="entry name" value="HTH_AraC"/>
</dbReference>
<proteinExistence type="predicted"/>
<evidence type="ECO:0000256" key="2">
    <source>
        <dbReference type="ARBA" id="ARBA00023125"/>
    </source>
</evidence>
<comment type="caution">
    <text evidence="5">The sequence shown here is derived from an EMBL/GenBank/DDBJ whole genome shotgun (WGS) entry which is preliminary data.</text>
</comment>
<organism evidence="5 6">
    <name type="scientific">Ferrovibrio xuzhouensis</name>
    <dbReference type="NCBI Taxonomy" id="1576914"/>
    <lineage>
        <taxon>Bacteria</taxon>
        <taxon>Pseudomonadati</taxon>
        <taxon>Pseudomonadota</taxon>
        <taxon>Alphaproteobacteria</taxon>
        <taxon>Rhodospirillales</taxon>
        <taxon>Rhodospirillaceae</taxon>
        <taxon>Ferrovibrio</taxon>
    </lineage>
</organism>
<dbReference type="PROSITE" id="PS01124">
    <property type="entry name" value="HTH_ARAC_FAMILY_2"/>
    <property type="match status" value="1"/>
</dbReference>
<dbReference type="RefSeq" id="WP_379724091.1">
    <property type="nucleotide sequence ID" value="NZ_JBHRYJ010000001.1"/>
</dbReference>
<dbReference type="EMBL" id="JBHRYJ010000001">
    <property type="protein sequence ID" value="MFC3675464.1"/>
    <property type="molecule type" value="Genomic_DNA"/>
</dbReference>
<keyword evidence="2" id="KW-0238">DNA-binding</keyword>
<dbReference type="Gene3D" id="1.10.10.60">
    <property type="entry name" value="Homeodomain-like"/>
    <property type="match status" value="1"/>
</dbReference>
<keyword evidence="6" id="KW-1185">Reference proteome</keyword>
<evidence type="ECO:0000256" key="1">
    <source>
        <dbReference type="ARBA" id="ARBA00023015"/>
    </source>
</evidence>
<evidence type="ECO:0000313" key="6">
    <source>
        <dbReference type="Proteomes" id="UP001595711"/>
    </source>
</evidence>
<dbReference type="PANTHER" id="PTHR47504:SF5">
    <property type="entry name" value="RIGHT ORIGIN-BINDING PROTEIN"/>
    <property type="match status" value="1"/>
</dbReference>
<dbReference type="PRINTS" id="PR00032">
    <property type="entry name" value="HTHARAC"/>
</dbReference>
<dbReference type="InterPro" id="IPR009057">
    <property type="entry name" value="Homeodomain-like_sf"/>
</dbReference>
<keyword evidence="3" id="KW-0804">Transcription</keyword>
<keyword evidence="1" id="KW-0805">Transcription regulation</keyword>
<protein>
    <submittedName>
        <fullName evidence="5">Helix-turn-helix domain-containing protein</fullName>
    </submittedName>
</protein>
<gene>
    <name evidence="5" type="ORF">ACFOOQ_07915</name>
</gene>
<evidence type="ECO:0000313" key="5">
    <source>
        <dbReference type="EMBL" id="MFC3675464.1"/>
    </source>
</evidence>